<dbReference type="EMBL" id="CP061539">
    <property type="protein sequence ID" value="QNV37778.1"/>
    <property type="molecule type" value="Genomic_DNA"/>
</dbReference>
<evidence type="ECO:0000313" key="3">
    <source>
        <dbReference type="Proteomes" id="UP000516404"/>
    </source>
</evidence>
<dbReference type="KEGG" id="rter:IDM49_00200"/>
<keyword evidence="1" id="KW-0472">Membrane</keyword>
<organism evidence="2 3">
    <name type="scientific">Rothia terrae</name>
    <dbReference type="NCBI Taxonomy" id="396015"/>
    <lineage>
        <taxon>Bacteria</taxon>
        <taxon>Bacillati</taxon>
        <taxon>Actinomycetota</taxon>
        <taxon>Actinomycetes</taxon>
        <taxon>Micrococcales</taxon>
        <taxon>Micrococcaceae</taxon>
        <taxon>Rothia</taxon>
    </lineage>
</organism>
<evidence type="ECO:0000256" key="1">
    <source>
        <dbReference type="SAM" id="Phobius"/>
    </source>
</evidence>
<accession>A0A7H2BDN2</accession>
<dbReference type="RefSeq" id="WP_190724597.1">
    <property type="nucleotide sequence ID" value="NZ_CP061539.1"/>
</dbReference>
<evidence type="ECO:0000313" key="2">
    <source>
        <dbReference type="EMBL" id="QNV37778.1"/>
    </source>
</evidence>
<keyword evidence="1" id="KW-0812">Transmembrane</keyword>
<dbReference type="Proteomes" id="UP000516404">
    <property type="component" value="Chromosome"/>
</dbReference>
<keyword evidence="3" id="KW-1185">Reference proteome</keyword>
<dbReference type="GeneID" id="96622643"/>
<feature type="transmembrane region" description="Helical" evidence="1">
    <location>
        <begin position="24"/>
        <end position="49"/>
    </location>
</feature>
<proteinExistence type="predicted"/>
<protein>
    <submittedName>
        <fullName evidence="2">Uncharacterized protein</fullName>
    </submittedName>
</protein>
<dbReference type="AlphaFoldDB" id="A0A7H2BDN2"/>
<gene>
    <name evidence="2" type="ORF">IDM49_00200</name>
</gene>
<keyword evidence="1" id="KW-1133">Transmembrane helix</keyword>
<reference evidence="2 3" key="1">
    <citation type="submission" date="2020-09" db="EMBL/GenBank/DDBJ databases">
        <title>Investigation of environmental microbes.</title>
        <authorList>
            <person name="Ou Y."/>
            <person name="Kang Q."/>
        </authorList>
    </citation>
    <scope>NUCLEOTIDE SEQUENCE [LARGE SCALE GENOMIC DNA]</scope>
    <source>
        <strain evidence="2 3">KJZ-14</strain>
    </source>
</reference>
<sequence length="190" mass="21496">MEYVESPLVAEEKKYKSRRTLKRIVFFVLLVIAIPITFYALTIMAWGGYGNSESQRSLGYSEVEAYSAPEFNQVLDRTPYSTVTFRPYLEQLIVNGTLTQETMDNPQLLLDNMQVIADKELPALYHLEDPAGNHICAYPKTDSSKDSTRITASPEDLRNAFKAAETVDDTEQVVLNLRTGDYTETTFSCN</sequence>
<name>A0A7H2BDN2_9MICC</name>